<dbReference type="Proteomes" id="UP000016930">
    <property type="component" value="Unassembled WGS sequence"/>
</dbReference>
<sequence length="75" mass="8116">MALVRGRKTRMDTERLLHIGPYSVQRNRAGNAGLVVGYVPEGMVSVAGIAQYMGRPASTLSINAPFRSRSATLLK</sequence>
<dbReference type="AlphaFoldDB" id="M2R6L5"/>
<gene>
    <name evidence="1" type="ORF">CERSUDRAFT_117394</name>
</gene>
<proteinExistence type="predicted"/>
<organism evidence="1 2">
    <name type="scientific">Ceriporiopsis subvermispora (strain B)</name>
    <name type="common">White-rot fungus</name>
    <name type="synonym">Gelatoporia subvermispora</name>
    <dbReference type="NCBI Taxonomy" id="914234"/>
    <lineage>
        <taxon>Eukaryota</taxon>
        <taxon>Fungi</taxon>
        <taxon>Dikarya</taxon>
        <taxon>Basidiomycota</taxon>
        <taxon>Agaricomycotina</taxon>
        <taxon>Agaricomycetes</taxon>
        <taxon>Polyporales</taxon>
        <taxon>Gelatoporiaceae</taxon>
        <taxon>Gelatoporia</taxon>
    </lineage>
</organism>
<accession>M2R6L5</accession>
<reference evidence="1 2" key="1">
    <citation type="journal article" date="2012" name="Proc. Natl. Acad. Sci. U.S.A.">
        <title>Comparative genomics of Ceriporiopsis subvermispora and Phanerochaete chrysosporium provide insight into selective ligninolysis.</title>
        <authorList>
            <person name="Fernandez-Fueyo E."/>
            <person name="Ruiz-Duenas F.J."/>
            <person name="Ferreira P."/>
            <person name="Floudas D."/>
            <person name="Hibbett D.S."/>
            <person name="Canessa P."/>
            <person name="Larrondo L.F."/>
            <person name="James T.Y."/>
            <person name="Seelenfreund D."/>
            <person name="Lobos S."/>
            <person name="Polanco R."/>
            <person name="Tello M."/>
            <person name="Honda Y."/>
            <person name="Watanabe T."/>
            <person name="Watanabe T."/>
            <person name="Ryu J.S."/>
            <person name="Kubicek C.P."/>
            <person name="Schmoll M."/>
            <person name="Gaskell J."/>
            <person name="Hammel K.E."/>
            <person name="St John F.J."/>
            <person name="Vanden Wymelenberg A."/>
            <person name="Sabat G."/>
            <person name="Splinter BonDurant S."/>
            <person name="Syed K."/>
            <person name="Yadav J.S."/>
            <person name="Doddapaneni H."/>
            <person name="Subramanian V."/>
            <person name="Lavin J.L."/>
            <person name="Oguiza J.A."/>
            <person name="Perez G."/>
            <person name="Pisabarro A.G."/>
            <person name="Ramirez L."/>
            <person name="Santoyo F."/>
            <person name="Master E."/>
            <person name="Coutinho P.M."/>
            <person name="Henrissat B."/>
            <person name="Lombard V."/>
            <person name="Magnuson J.K."/>
            <person name="Kuees U."/>
            <person name="Hori C."/>
            <person name="Igarashi K."/>
            <person name="Samejima M."/>
            <person name="Held B.W."/>
            <person name="Barry K.W."/>
            <person name="LaButti K.M."/>
            <person name="Lapidus A."/>
            <person name="Lindquist E.A."/>
            <person name="Lucas S.M."/>
            <person name="Riley R."/>
            <person name="Salamov A.A."/>
            <person name="Hoffmeister D."/>
            <person name="Schwenk D."/>
            <person name="Hadar Y."/>
            <person name="Yarden O."/>
            <person name="de Vries R.P."/>
            <person name="Wiebenga A."/>
            <person name="Stenlid J."/>
            <person name="Eastwood D."/>
            <person name="Grigoriev I.V."/>
            <person name="Berka R.M."/>
            <person name="Blanchette R.A."/>
            <person name="Kersten P."/>
            <person name="Martinez A.T."/>
            <person name="Vicuna R."/>
            <person name="Cullen D."/>
        </authorList>
    </citation>
    <scope>NUCLEOTIDE SEQUENCE [LARGE SCALE GENOMIC DNA]</scope>
    <source>
        <strain evidence="1 2">B</strain>
    </source>
</reference>
<name>M2R6L5_CERS8</name>
<evidence type="ECO:0000313" key="2">
    <source>
        <dbReference type="Proteomes" id="UP000016930"/>
    </source>
</evidence>
<dbReference type="HOGENOM" id="CLU_2670846_0_0_1"/>
<dbReference type="EMBL" id="KB445804">
    <property type="protein sequence ID" value="EMD33867.1"/>
    <property type="molecule type" value="Genomic_DNA"/>
</dbReference>
<protein>
    <submittedName>
        <fullName evidence="1">Uncharacterized protein</fullName>
    </submittedName>
</protein>
<keyword evidence="2" id="KW-1185">Reference proteome</keyword>
<evidence type="ECO:0000313" key="1">
    <source>
        <dbReference type="EMBL" id="EMD33867.1"/>
    </source>
</evidence>